<dbReference type="PANTHER" id="PTHR31919">
    <property type="entry name" value="ZINC FINGERS AND HOMEOBOXES PROTEIN 1, ISOFORM 2"/>
    <property type="match status" value="1"/>
</dbReference>
<evidence type="ECO:0000313" key="2">
    <source>
        <dbReference type="EMBL" id="KAG0249539.1"/>
    </source>
</evidence>
<dbReference type="SUPFAM" id="SSF48452">
    <property type="entry name" value="TPR-like"/>
    <property type="match status" value="1"/>
</dbReference>
<name>A0A9P6TWH3_9FUNG</name>
<proteinExistence type="predicted"/>
<dbReference type="PANTHER" id="PTHR31919:SF1">
    <property type="entry name" value="ZINC FINGERS AND HOMEOBOXES PROTEIN 1, ISOFORM 2"/>
    <property type="match status" value="1"/>
</dbReference>
<keyword evidence="3" id="KW-1185">Reference proteome</keyword>
<dbReference type="InterPro" id="IPR011990">
    <property type="entry name" value="TPR-like_helical_dom_sf"/>
</dbReference>
<dbReference type="Gene3D" id="1.25.40.10">
    <property type="entry name" value="Tetratricopeptide repeat domain"/>
    <property type="match status" value="1"/>
</dbReference>
<evidence type="ECO:0000256" key="1">
    <source>
        <dbReference type="SAM" id="MobiDB-lite"/>
    </source>
</evidence>
<dbReference type="InterPro" id="IPR041404">
    <property type="entry name" value="DUF5588"/>
</dbReference>
<dbReference type="OrthoDB" id="2124108at2759"/>
<sequence>MEDDFPFNFGETSDQDQDDDSLFCVPKQKTGSRKQAPIEQGPYYAQIDKEGWFHRTSKSLEELMLQEKNGASKVKMRADHYYMLRQYQEAYDIAQEYCRIVATNDLNTTQGDGGLRRPEATKADIGTLMIGAGVLKVTDSKEMLEMALRCAMKLNRFEEAAELADQLNLQDAGVVFLKAKAYMAVGRFNDAALPLVQYQKARSRNSNYSIWRVLAECLHQSAHWARLPSAEQQPTTSRDSLSSLQYTSRNDFDLLALISILRARHLMRASTWSQVSFVRMRYERELKAIEQQRHVLERDCGLALHSSPSSGTDRDKALMLNDLTEYERKVIIPAQELLLQMKNKDALRRCQGVLNGEELFSIEVVEYVVNSWDPQLVSNSPVALETAEADEENGHCGNNVRNK</sequence>
<comment type="caution">
    <text evidence="2">The sequence shown here is derived from an EMBL/GenBank/DDBJ whole genome shotgun (WGS) entry which is preliminary data.</text>
</comment>
<evidence type="ECO:0000313" key="3">
    <source>
        <dbReference type="Proteomes" id="UP000726737"/>
    </source>
</evidence>
<organism evidence="2 3">
    <name type="scientific">Mortierella polycephala</name>
    <dbReference type="NCBI Taxonomy" id="41804"/>
    <lineage>
        <taxon>Eukaryota</taxon>
        <taxon>Fungi</taxon>
        <taxon>Fungi incertae sedis</taxon>
        <taxon>Mucoromycota</taxon>
        <taxon>Mortierellomycotina</taxon>
        <taxon>Mortierellomycetes</taxon>
        <taxon>Mortierellales</taxon>
        <taxon>Mortierellaceae</taxon>
        <taxon>Mortierella</taxon>
    </lineage>
</organism>
<accession>A0A9P6TWH3</accession>
<dbReference type="AlphaFoldDB" id="A0A9P6TWH3"/>
<gene>
    <name evidence="2" type="ORF">BG011_009202</name>
</gene>
<reference evidence="2" key="1">
    <citation type="journal article" date="2020" name="Fungal Divers.">
        <title>Resolving the Mortierellaceae phylogeny through synthesis of multi-gene phylogenetics and phylogenomics.</title>
        <authorList>
            <person name="Vandepol N."/>
            <person name="Liber J."/>
            <person name="Desiro A."/>
            <person name="Na H."/>
            <person name="Kennedy M."/>
            <person name="Barry K."/>
            <person name="Grigoriev I.V."/>
            <person name="Miller A.N."/>
            <person name="O'Donnell K."/>
            <person name="Stajich J.E."/>
            <person name="Bonito G."/>
        </authorList>
    </citation>
    <scope>NUCLEOTIDE SEQUENCE</scope>
    <source>
        <strain evidence="2">KOD948</strain>
    </source>
</reference>
<feature type="region of interest" description="Disordered" evidence="1">
    <location>
        <begin position="1"/>
        <end position="21"/>
    </location>
</feature>
<protein>
    <submittedName>
        <fullName evidence="2">Uncharacterized protein</fullName>
    </submittedName>
</protein>
<dbReference type="Proteomes" id="UP000726737">
    <property type="component" value="Unassembled WGS sequence"/>
</dbReference>
<dbReference type="EMBL" id="JAAAJA010000802">
    <property type="protein sequence ID" value="KAG0249539.1"/>
    <property type="molecule type" value="Genomic_DNA"/>
</dbReference>